<protein>
    <submittedName>
        <fullName evidence="2">Uncharacterized protein</fullName>
    </submittedName>
</protein>
<dbReference type="Proteomes" id="UP000530530">
    <property type="component" value="Unassembled WGS sequence"/>
</dbReference>
<evidence type="ECO:0000256" key="1">
    <source>
        <dbReference type="SAM" id="MobiDB-lite"/>
    </source>
</evidence>
<sequence length="39" mass="4060">MAAPLDDGDEMFDLIGAIVTQPAPARTHPKTSASAHPTK</sequence>
<evidence type="ECO:0000313" key="3">
    <source>
        <dbReference type="Proteomes" id="UP000530530"/>
    </source>
</evidence>
<comment type="caution">
    <text evidence="2">The sequence shown here is derived from an EMBL/GenBank/DDBJ whole genome shotgun (WGS) entry which is preliminary data.</text>
</comment>
<evidence type="ECO:0000313" key="2">
    <source>
        <dbReference type="EMBL" id="MBB4783923.1"/>
    </source>
</evidence>
<dbReference type="EMBL" id="JACHNG010000001">
    <property type="protein sequence ID" value="MBB4783923.1"/>
    <property type="molecule type" value="Genomic_DNA"/>
</dbReference>
<accession>A0ABR6LNK1</accession>
<reference evidence="2 3" key="1">
    <citation type="submission" date="2020-08" db="EMBL/GenBank/DDBJ databases">
        <title>Sequencing the genomes of 1000 actinobacteria strains.</title>
        <authorList>
            <person name="Klenk H.-P."/>
        </authorList>
    </citation>
    <scope>NUCLEOTIDE SEQUENCE [LARGE SCALE GENOMIC DNA]</scope>
    <source>
        <strain evidence="2 3">DSM 41530</strain>
    </source>
</reference>
<feature type="compositionally biased region" description="Polar residues" evidence="1">
    <location>
        <begin position="30"/>
        <end position="39"/>
    </location>
</feature>
<organism evidence="2 3">
    <name type="scientific">Streptomyces rapamycinicus</name>
    <dbReference type="NCBI Taxonomy" id="1226757"/>
    <lineage>
        <taxon>Bacteria</taxon>
        <taxon>Bacillati</taxon>
        <taxon>Actinomycetota</taxon>
        <taxon>Actinomycetes</taxon>
        <taxon>Kitasatosporales</taxon>
        <taxon>Streptomycetaceae</taxon>
        <taxon>Streptomyces</taxon>
        <taxon>Streptomyces violaceusniger group</taxon>
    </lineage>
</organism>
<keyword evidence="3" id="KW-1185">Reference proteome</keyword>
<gene>
    <name evidence="2" type="ORF">BJY27_004884</name>
</gene>
<proteinExistence type="predicted"/>
<feature type="region of interest" description="Disordered" evidence="1">
    <location>
        <begin position="20"/>
        <end position="39"/>
    </location>
</feature>
<name>A0ABR6LNK1_9ACTN</name>